<sequence length="65" mass="7165">MGRSAESKLDRADFLNEKASKLRKKDPDSARELDALARASRKSAIKQLKRRPKRKGSNSAVVLGG</sequence>
<feature type="compositionally biased region" description="Basic residues" evidence="1">
    <location>
        <begin position="41"/>
        <end position="56"/>
    </location>
</feature>
<gene>
    <name evidence="2" type="ORF">LCGC14_2039910</name>
</gene>
<dbReference type="AlphaFoldDB" id="A0A0F9HP92"/>
<protein>
    <submittedName>
        <fullName evidence="2">Uncharacterized protein</fullName>
    </submittedName>
</protein>
<evidence type="ECO:0000313" key="2">
    <source>
        <dbReference type="EMBL" id="KKL76937.1"/>
    </source>
</evidence>
<comment type="caution">
    <text evidence="2">The sequence shown here is derived from an EMBL/GenBank/DDBJ whole genome shotgun (WGS) entry which is preliminary data.</text>
</comment>
<proteinExistence type="predicted"/>
<accession>A0A0F9HP92</accession>
<reference evidence="2" key="1">
    <citation type="journal article" date="2015" name="Nature">
        <title>Complex archaea that bridge the gap between prokaryotes and eukaryotes.</title>
        <authorList>
            <person name="Spang A."/>
            <person name="Saw J.H."/>
            <person name="Jorgensen S.L."/>
            <person name="Zaremba-Niedzwiedzka K."/>
            <person name="Martijn J."/>
            <person name="Lind A.E."/>
            <person name="van Eijk R."/>
            <person name="Schleper C."/>
            <person name="Guy L."/>
            <person name="Ettema T.J."/>
        </authorList>
    </citation>
    <scope>NUCLEOTIDE SEQUENCE</scope>
</reference>
<evidence type="ECO:0000256" key="1">
    <source>
        <dbReference type="SAM" id="MobiDB-lite"/>
    </source>
</evidence>
<dbReference type="EMBL" id="LAZR01023898">
    <property type="protein sequence ID" value="KKL76937.1"/>
    <property type="molecule type" value="Genomic_DNA"/>
</dbReference>
<name>A0A0F9HP92_9ZZZZ</name>
<feature type="region of interest" description="Disordered" evidence="1">
    <location>
        <begin position="41"/>
        <end position="65"/>
    </location>
</feature>
<organism evidence="2">
    <name type="scientific">marine sediment metagenome</name>
    <dbReference type="NCBI Taxonomy" id="412755"/>
    <lineage>
        <taxon>unclassified sequences</taxon>
        <taxon>metagenomes</taxon>
        <taxon>ecological metagenomes</taxon>
    </lineage>
</organism>